<dbReference type="PIRSF" id="PIRSF001434">
    <property type="entry name" value="CGS"/>
    <property type="match status" value="1"/>
</dbReference>
<evidence type="ECO:0000256" key="2">
    <source>
        <dbReference type="ARBA" id="ARBA00009077"/>
    </source>
</evidence>
<comment type="cofactor">
    <cofactor evidence="1 5">
        <name>pyridoxal 5'-phosphate</name>
        <dbReference type="ChEBI" id="CHEBI:597326"/>
    </cofactor>
</comment>
<comment type="caution">
    <text evidence="7">The sequence shown here is derived from an EMBL/GenBank/DDBJ whole genome shotgun (WGS) entry which is preliminary data.</text>
</comment>
<accession>A0ABY1EHL4</accession>
<dbReference type="SUPFAM" id="SSF53383">
    <property type="entry name" value="PLP-dependent transferases"/>
    <property type="match status" value="1"/>
</dbReference>
<dbReference type="CDD" id="cd00614">
    <property type="entry name" value="CGS_like"/>
    <property type="match status" value="1"/>
</dbReference>
<keyword evidence="3" id="KW-0808">Transferase</keyword>
<evidence type="ECO:0000313" key="7">
    <source>
        <dbReference type="EMBL" id="SFH88013.1"/>
    </source>
</evidence>
<reference evidence="7 8" key="1">
    <citation type="submission" date="2016-10" db="EMBL/GenBank/DDBJ databases">
        <authorList>
            <person name="Varghese N."/>
            <person name="Submissions S."/>
        </authorList>
    </citation>
    <scope>NUCLEOTIDE SEQUENCE [LARGE SCALE GENOMIC DNA]</scope>
    <source>
        <strain evidence="7 8">GMCC 1.11211</strain>
    </source>
</reference>
<gene>
    <name evidence="7" type="ORF">SAMN05216274_11948</name>
</gene>
<dbReference type="InterPro" id="IPR015421">
    <property type="entry name" value="PyrdxlP-dep_Trfase_major"/>
</dbReference>
<dbReference type="Pfam" id="PF01053">
    <property type="entry name" value="Cys_Met_Meta_PP"/>
    <property type="match status" value="1"/>
</dbReference>
<dbReference type="Gene3D" id="3.90.1150.10">
    <property type="entry name" value="Aspartate Aminotransferase, domain 1"/>
    <property type="match status" value="1"/>
</dbReference>
<name>A0ABY1EHL4_9MICO</name>
<comment type="similarity">
    <text evidence="2 5">Belongs to the trans-sulfuration enzymes family.</text>
</comment>
<keyword evidence="4 5" id="KW-0663">Pyridoxal phosphate</keyword>
<evidence type="ECO:0000256" key="6">
    <source>
        <dbReference type="SAM" id="MobiDB-lite"/>
    </source>
</evidence>
<evidence type="ECO:0000256" key="3">
    <source>
        <dbReference type="ARBA" id="ARBA00022679"/>
    </source>
</evidence>
<organism evidence="7 8">
    <name type="scientific">Cryobacterium levicorallinum</name>
    <dbReference type="NCBI Taxonomy" id="995038"/>
    <lineage>
        <taxon>Bacteria</taxon>
        <taxon>Bacillati</taxon>
        <taxon>Actinomycetota</taxon>
        <taxon>Actinomycetes</taxon>
        <taxon>Micrococcales</taxon>
        <taxon>Microbacteriaceae</taxon>
        <taxon>Cryobacterium</taxon>
    </lineage>
</organism>
<proteinExistence type="inferred from homology"/>
<dbReference type="InterPro" id="IPR006235">
    <property type="entry name" value="OAc-hSer/O-AcSer_sulfhydrylase"/>
</dbReference>
<dbReference type="PANTHER" id="PTHR43797">
    <property type="entry name" value="HOMOCYSTEINE/CYSTEINE SYNTHASE"/>
    <property type="match status" value="1"/>
</dbReference>
<keyword evidence="8" id="KW-1185">Reference proteome</keyword>
<feature type="region of interest" description="Disordered" evidence="6">
    <location>
        <begin position="1"/>
        <end position="37"/>
    </location>
</feature>
<dbReference type="PANTHER" id="PTHR43797:SF2">
    <property type="entry name" value="HOMOCYSTEINE_CYSTEINE SYNTHASE"/>
    <property type="match status" value="1"/>
</dbReference>
<evidence type="ECO:0000313" key="8">
    <source>
        <dbReference type="Proteomes" id="UP000199681"/>
    </source>
</evidence>
<sequence>MTTSTQTDAPLPTHTDATGSSMATPAPVSASLTSSPLNSDAREVVDPITNWDGFSFDTRQVHVGEYADENCGARIPPLTLSAGYVFDSFDDGAARFNGGSREPIYSRQGNPTNAVAEQRLASLEGGTACVAVSSGQAAISAALFALAEAGEHIVSTASIYGGTRILLGRSFRRMGIEVDYVWDTDSDEAWDAVIRPETKAIFTETIPNPRNDVVDIARIAAVARRHGIPLVVDNTVATPYLIRPFEHGADIVVHSTTKFLSGHGAGVSGAIVDGGTFDWAASSRRYPLLTDSLRPGLPSLLDRFGPAAFAQYVREAVVNDVGPALSPFNGFLLHQGIETLSLRMERHVDNSRAIAHWLEEQPEVEVVDYAGLPSSPLHDIAQQYYNGRTGSVFAVTVRGGIEGARAFTNGLRVFSRMTGIGDTRSMVLHPLTTTHASFAPDLNARLGITAGMLRLSVGIEALDDLLLDLRGGLDRVAGIL</sequence>
<evidence type="ECO:0000256" key="1">
    <source>
        <dbReference type="ARBA" id="ARBA00001933"/>
    </source>
</evidence>
<dbReference type="InterPro" id="IPR015424">
    <property type="entry name" value="PyrdxlP-dep_Trfase"/>
</dbReference>
<dbReference type="PROSITE" id="PS00868">
    <property type="entry name" value="CYS_MET_METAB_PP"/>
    <property type="match status" value="1"/>
</dbReference>
<dbReference type="EMBL" id="FOPW01000019">
    <property type="protein sequence ID" value="SFH88013.1"/>
    <property type="molecule type" value="Genomic_DNA"/>
</dbReference>
<dbReference type="InterPro" id="IPR000277">
    <property type="entry name" value="Cys/Met-Metab_PyrdxlP-dep_enz"/>
</dbReference>
<dbReference type="Proteomes" id="UP000199681">
    <property type="component" value="Unassembled WGS sequence"/>
</dbReference>
<dbReference type="InterPro" id="IPR015422">
    <property type="entry name" value="PyrdxlP-dep_Trfase_small"/>
</dbReference>
<dbReference type="Gene3D" id="3.40.640.10">
    <property type="entry name" value="Type I PLP-dependent aspartate aminotransferase-like (Major domain)"/>
    <property type="match status" value="1"/>
</dbReference>
<evidence type="ECO:0000256" key="5">
    <source>
        <dbReference type="RuleBase" id="RU362118"/>
    </source>
</evidence>
<dbReference type="InterPro" id="IPR054542">
    <property type="entry name" value="Cys_met_metab_PP"/>
</dbReference>
<dbReference type="RefSeq" id="WP_233194957.1">
    <property type="nucleotide sequence ID" value="NZ_BKAC01000021.1"/>
</dbReference>
<protein>
    <submittedName>
        <fullName evidence="7">O-acetylhomoserine (Thiol)-lyase</fullName>
    </submittedName>
</protein>
<evidence type="ECO:0000256" key="4">
    <source>
        <dbReference type="ARBA" id="ARBA00022898"/>
    </source>
</evidence>